<feature type="region of interest" description="Disordered" evidence="1">
    <location>
        <begin position="228"/>
        <end position="257"/>
    </location>
</feature>
<accession>A0A344TH77</accession>
<reference evidence="3 4" key="1">
    <citation type="submission" date="2018-07" db="EMBL/GenBank/DDBJ databases">
        <title>Genome sequencing of Runella.</title>
        <authorList>
            <person name="Baek M.-G."/>
            <person name="Yi H."/>
        </authorList>
    </citation>
    <scope>NUCLEOTIDE SEQUENCE [LARGE SCALE GENOMIC DNA]</scope>
    <source>
        <strain evidence="3 4">HYN0085</strain>
    </source>
</reference>
<dbReference type="OrthoDB" id="1115707at2"/>
<evidence type="ECO:0008006" key="5">
    <source>
        <dbReference type="Google" id="ProtNLM"/>
    </source>
</evidence>
<feature type="transmembrane region" description="Helical" evidence="2">
    <location>
        <begin position="12"/>
        <end position="29"/>
    </location>
</feature>
<keyword evidence="2" id="KW-0812">Transmembrane</keyword>
<dbReference type="EMBL" id="CP030850">
    <property type="protein sequence ID" value="AXE17998.1"/>
    <property type="molecule type" value="Genomic_DNA"/>
</dbReference>
<evidence type="ECO:0000313" key="3">
    <source>
        <dbReference type="EMBL" id="AXE17998.1"/>
    </source>
</evidence>
<dbReference type="AlphaFoldDB" id="A0A344TH77"/>
<keyword evidence="2" id="KW-1133">Transmembrane helix</keyword>
<sequence length="257" mass="28569">MAQIPLSSQPSRSRIILFSLVAATIIWLFNELNKDGYTLRVQYPINLTYNDSLYIPITPLPRSVSATLTGNGWMLLRKSLSFTVSPVQYPILNPLATQTLNPSALTAIMHEQVKDVRISNVMLDISRLDFEERMIKTTVLKVDSAGLQLSPRFVVSSFINLRPTTVTFDGPTSLVSDISDTILVRVPAQKIRGNYDEELPIRYPQSPLLKASTDRVFVSFEVAELFGNIPPTSPPAMEEKPSPTPKPNSGGKKPKKK</sequence>
<proteinExistence type="predicted"/>
<protein>
    <recommendedName>
        <fullName evidence="5">YbbR-like protein</fullName>
    </recommendedName>
</protein>
<keyword evidence="2" id="KW-0472">Membrane</keyword>
<dbReference type="KEGG" id="run:DR864_09760"/>
<dbReference type="RefSeq" id="WP_114066783.1">
    <property type="nucleotide sequence ID" value="NZ_CP030850.1"/>
</dbReference>
<dbReference type="Proteomes" id="UP000251993">
    <property type="component" value="Chromosome"/>
</dbReference>
<evidence type="ECO:0000256" key="2">
    <source>
        <dbReference type="SAM" id="Phobius"/>
    </source>
</evidence>
<name>A0A344TH77_9BACT</name>
<keyword evidence="4" id="KW-1185">Reference proteome</keyword>
<gene>
    <name evidence="3" type="ORF">DR864_09760</name>
</gene>
<evidence type="ECO:0000256" key="1">
    <source>
        <dbReference type="SAM" id="MobiDB-lite"/>
    </source>
</evidence>
<organism evidence="3 4">
    <name type="scientific">Runella rosea</name>
    <dbReference type="NCBI Taxonomy" id="2259595"/>
    <lineage>
        <taxon>Bacteria</taxon>
        <taxon>Pseudomonadati</taxon>
        <taxon>Bacteroidota</taxon>
        <taxon>Cytophagia</taxon>
        <taxon>Cytophagales</taxon>
        <taxon>Spirosomataceae</taxon>
        <taxon>Runella</taxon>
    </lineage>
</organism>
<evidence type="ECO:0000313" key="4">
    <source>
        <dbReference type="Proteomes" id="UP000251993"/>
    </source>
</evidence>